<gene>
    <name evidence="13" type="ORF">HMPREF9306_00780</name>
</gene>
<sequence length="521" mass="57758">MEKKSTLAALEESLVLGKDRALSWILTGLVAALCFIMRLVSLSRPSNLMFDETYYAKDAWTLLQRGAEMSWPEDANSQVVSGNVDIFTNNPSFIVHPQLGKWLIAAGEQIFGMNSFGWRISALVFGTIMVVAVIRLARRLSRSTLIGLMAGLLLTFDGLHFVMSRIALLDIFEATFTVLAVACVTADRDWFQLRLATYLRQKGAVNLNGKFGPLIFWRPWRLAAGLMFGAAIACKWNAVYVLAAMGLLSVAFDFSSRKLAGARAEASKALLIDAPIAFVKMVVVAAIVYIASWASWLMTDIGWGRDWGAKNPDDPLVRALGAPLASLWQYHKQIYDFHTGDFMAGQTHTYEAHPATWPVMGRTIGINAVNGIKPGTDGCEADVGSTCLRVISGMGTPVLWWVGLAAIIAGLVFWLAGRDWRFAIVVLGWAVPWLAWFPNADRPLFFFYAIMMVPFTCIALALVAGKIIGSPSAKRRKVGTSIVFGFIILVILNFWFIYPVLTDELMTRDAWSLRMWFKSWI</sequence>
<feature type="transmembrane region" description="Helical" evidence="10">
    <location>
        <begin position="269"/>
        <end position="291"/>
    </location>
</feature>
<dbReference type="OrthoDB" id="9776737at2"/>
<feature type="domain" description="Protein O-mannosyl-transferase C-terminal four TM" evidence="12">
    <location>
        <begin position="325"/>
        <end position="520"/>
    </location>
</feature>
<evidence type="ECO:0000256" key="6">
    <source>
        <dbReference type="ARBA" id="ARBA00022692"/>
    </source>
</evidence>
<comment type="similarity">
    <text evidence="3 10">Belongs to the glycosyltransferase 39 family.</text>
</comment>
<comment type="function">
    <text evidence="10">Protein O-mannosyltransferase that catalyzes the transfer of a single mannose residue from a polyprenol phospho-mannosyl lipidic donor to the hydroxyl group of selected serine and threonine residues in acceptor proteins.</text>
</comment>
<comment type="caution">
    <text evidence="13">The sequence shown here is derived from an EMBL/GenBank/DDBJ whole genome shotgun (WGS) entry which is preliminary data.</text>
</comment>
<feature type="domain" description="ArnT-like N-terminal" evidence="11">
    <location>
        <begin position="30"/>
        <end position="248"/>
    </location>
</feature>
<dbReference type="PATRIC" id="fig|883161.3.peg.779"/>
<keyword evidence="10" id="KW-1003">Cell membrane</keyword>
<evidence type="ECO:0000259" key="12">
    <source>
        <dbReference type="Pfam" id="PF16192"/>
    </source>
</evidence>
<evidence type="ECO:0000256" key="3">
    <source>
        <dbReference type="ARBA" id="ARBA00007222"/>
    </source>
</evidence>
<dbReference type="AlphaFoldDB" id="S2W0I9"/>
<dbReference type="HOGENOM" id="CLU_021079_0_0_11"/>
<name>S2W0I9_9ACTN</name>
<dbReference type="GO" id="GO:0012505">
    <property type="term" value="C:endomembrane system"/>
    <property type="evidence" value="ECO:0007669"/>
    <property type="project" value="UniProtKB-SubCell"/>
</dbReference>
<evidence type="ECO:0000256" key="7">
    <source>
        <dbReference type="ARBA" id="ARBA00022989"/>
    </source>
</evidence>
<keyword evidence="5 10" id="KW-0808">Transferase</keyword>
<keyword evidence="8 10" id="KW-0472">Membrane</keyword>
<accession>S2W0I9</accession>
<feature type="transmembrane region" description="Helical" evidence="10">
    <location>
        <begin position="116"/>
        <end position="137"/>
    </location>
</feature>
<feature type="transmembrane region" description="Helical" evidence="10">
    <location>
        <begin position="398"/>
        <end position="415"/>
    </location>
</feature>
<dbReference type="Pfam" id="PF16192">
    <property type="entry name" value="PMT_4TMC"/>
    <property type="match status" value="1"/>
</dbReference>
<evidence type="ECO:0000256" key="10">
    <source>
        <dbReference type="RuleBase" id="RU367007"/>
    </source>
</evidence>
<feature type="transmembrane region" description="Helical" evidence="10">
    <location>
        <begin position="222"/>
        <end position="248"/>
    </location>
</feature>
<evidence type="ECO:0000256" key="2">
    <source>
        <dbReference type="ARBA" id="ARBA00004922"/>
    </source>
</evidence>
<organism evidence="13 14">
    <name type="scientific">Propionimicrobium lymphophilum ACS-093-V-SCH5</name>
    <dbReference type="NCBI Taxonomy" id="883161"/>
    <lineage>
        <taxon>Bacteria</taxon>
        <taxon>Bacillati</taxon>
        <taxon>Actinomycetota</taxon>
        <taxon>Actinomycetes</taxon>
        <taxon>Propionibacteriales</taxon>
        <taxon>Propionibacteriaceae</taxon>
        <taxon>Propionimicrobium</taxon>
    </lineage>
</organism>
<dbReference type="RefSeq" id="WP_016455623.1">
    <property type="nucleotide sequence ID" value="NZ_KE150269.1"/>
</dbReference>
<comment type="pathway">
    <text evidence="2 10">Protein modification; protein glycosylation.</text>
</comment>
<dbReference type="EC" id="2.4.1.-" evidence="10"/>
<evidence type="ECO:0000256" key="8">
    <source>
        <dbReference type="ARBA" id="ARBA00023136"/>
    </source>
</evidence>
<feature type="transmembrane region" description="Helical" evidence="10">
    <location>
        <begin position="445"/>
        <end position="469"/>
    </location>
</feature>
<evidence type="ECO:0000259" key="11">
    <source>
        <dbReference type="Pfam" id="PF02366"/>
    </source>
</evidence>
<keyword evidence="4 10" id="KW-0328">Glycosyltransferase</keyword>
<dbReference type="InterPro" id="IPR032421">
    <property type="entry name" value="PMT_4TMC"/>
</dbReference>
<dbReference type="PANTHER" id="PTHR10050">
    <property type="entry name" value="DOLICHYL-PHOSPHATE-MANNOSE--PROTEIN MANNOSYLTRANSFERASE"/>
    <property type="match status" value="1"/>
</dbReference>
<keyword evidence="7 10" id="KW-1133">Transmembrane helix</keyword>
<dbReference type="GO" id="GO:0004169">
    <property type="term" value="F:dolichyl-phosphate-mannose-protein mannosyltransferase activity"/>
    <property type="evidence" value="ECO:0007669"/>
    <property type="project" value="UniProtKB-UniRule"/>
</dbReference>
<dbReference type="EMBL" id="AGZR01000005">
    <property type="protein sequence ID" value="EPD33248.1"/>
    <property type="molecule type" value="Genomic_DNA"/>
</dbReference>
<feature type="transmembrane region" description="Helical" evidence="10">
    <location>
        <begin position="422"/>
        <end position="439"/>
    </location>
</feature>
<evidence type="ECO:0000256" key="1">
    <source>
        <dbReference type="ARBA" id="ARBA00004127"/>
    </source>
</evidence>
<reference evidence="13 14" key="1">
    <citation type="submission" date="2013-04" db="EMBL/GenBank/DDBJ databases">
        <title>The Genome Sequence of Propionimicrobium lymphophilum ACS-093-V-SCH5.</title>
        <authorList>
            <consortium name="The Broad Institute Genomics Platform"/>
            <person name="Earl A."/>
            <person name="Ward D."/>
            <person name="Feldgarden M."/>
            <person name="Gevers D."/>
            <person name="Saerens B."/>
            <person name="Vaneechoutte M."/>
            <person name="Walker B."/>
            <person name="Young S."/>
            <person name="Zeng Q."/>
            <person name="Gargeya S."/>
            <person name="Fitzgerald M."/>
            <person name="Haas B."/>
            <person name="Abouelleil A."/>
            <person name="Allen A.W."/>
            <person name="Alvarado L."/>
            <person name="Arachchi H.M."/>
            <person name="Berlin A.M."/>
            <person name="Chapman S.B."/>
            <person name="Gainer-Dewar J."/>
            <person name="Goldberg J."/>
            <person name="Griggs A."/>
            <person name="Gujja S."/>
            <person name="Hansen M."/>
            <person name="Howarth C."/>
            <person name="Imamovic A."/>
            <person name="Ireland A."/>
            <person name="Larimer J."/>
            <person name="McCowan C."/>
            <person name="Murphy C."/>
            <person name="Pearson M."/>
            <person name="Poon T.W."/>
            <person name="Priest M."/>
            <person name="Roberts A."/>
            <person name="Saif S."/>
            <person name="Shea T."/>
            <person name="Sisk P."/>
            <person name="Sykes S."/>
            <person name="Wortman J."/>
            <person name="Nusbaum C."/>
            <person name="Birren B."/>
        </authorList>
    </citation>
    <scope>NUCLEOTIDE SEQUENCE [LARGE SCALE GENOMIC DNA]</scope>
    <source>
        <strain evidence="13 14">ACS-093-V-SCH5</strain>
    </source>
</reference>
<dbReference type="UniPathway" id="UPA00378"/>
<evidence type="ECO:0000256" key="4">
    <source>
        <dbReference type="ARBA" id="ARBA00022676"/>
    </source>
</evidence>
<evidence type="ECO:0000313" key="14">
    <source>
        <dbReference type="Proteomes" id="UP000014417"/>
    </source>
</evidence>
<dbReference type="STRING" id="883161.HMPREF9306_00780"/>
<comment type="subcellular location">
    <subcellularLocation>
        <location evidence="10">Cell membrane</location>
    </subcellularLocation>
    <subcellularLocation>
        <location evidence="1">Endomembrane system</location>
        <topology evidence="1">Multi-pass membrane protein</topology>
    </subcellularLocation>
</comment>
<dbReference type="InterPro" id="IPR003342">
    <property type="entry name" value="ArnT-like_N"/>
</dbReference>
<feature type="transmembrane region" description="Helical" evidence="10">
    <location>
        <begin position="21"/>
        <end position="40"/>
    </location>
</feature>
<proteinExistence type="inferred from homology"/>
<dbReference type="InterPro" id="IPR027005">
    <property type="entry name" value="PMT-like"/>
</dbReference>
<protein>
    <recommendedName>
        <fullName evidence="9 10">Polyprenol-phosphate-mannose--protein mannosyltransferase</fullName>
        <ecNumber evidence="10">2.4.1.-</ecNumber>
    </recommendedName>
</protein>
<dbReference type="GO" id="GO:0005886">
    <property type="term" value="C:plasma membrane"/>
    <property type="evidence" value="ECO:0007669"/>
    <property type="project" value="UniProtKB-SubCell"/>
</dbReference>
<dbReference type="PANTHER" id="PTHR10050:SF46">
    <property type="entry name" value="PROTEIN O-MANNOSYL-TRANSFERASE 2"/>
    <property type="match status" value="1"/>
</dbReference>
<keyword evidence="14" id="KW-1185">Reference proteome</keyword>
<evidence type="ECO:0000256" key="5">
    <source>
        <dbReference type="ARBA" id="ARBA00022679"/>
    </source>
</evidence>
<keyword evidence="6 10" id="KW-0812">Transmembrane</keyword>
<evidence type="ECO:0000313" key="13">
    <source>
        <dbReference type="EMBL" id="EPD33248.1"/>
    </source>
</evidence>
<dbReference type="Proteomes" id="UP000014417">
    <property type="component" value="Unassembled WGS sequence"/>
</dbReference>
<evidence type="ECO:0000256" key="9">
    <source>
        <dbReference type="ARBA" id="ARBA00093617"/>
    </source>
</evidence>
<feature type="transmembrane region" description="Helical" evidence="10">
    <location>
        <begin position="481"/>
        <end position="501"/>
    </location>
</feature>
<feature type="transmembrane region" description="Helical" evidence="10">
    <location>
        <begin position="144"/>
        <end position="163"/>
    </location>
</feature>
<dbReference type="Pfam" id="PF02366">
    <property type="entry name" value="PMT"/>
    <property type="match status" value="1"/>
</dbReference>